<gene>
    <name evidence="1" type="ORF">HPB47_005056</name>
</gene>
<protein>
    <submittedName>
        <fullName evidence="1">Uncharacterized protein</fullName>
    </submittedName>
</protein>
<comment type="caution">
    <text evidence="1">The sequence shown here is derived from an EMBL/GenBank/DDBJ whole genome shotgun (WGS) entry which is preliminary data.</text>
</comment>
<keyword evidence="2" id="KW-1185">Reference proteome</keyword>
<evidence type="ECO:0000313" key="1">
    <source>
        <dbReference type="EMBL" id="KAG0418218.1"/>
    </source>
</evidence>
<accession>A0AC60PE93</accession>
<sequence>MTQTLQYEDLMSQVIRTANVKEGDQEYTRIPCLAFADDLVLLAESEADMQHLLVVCAAVAHQDGFRFNKDKTQWMAFNSTETASFHIANQQLEETTEYTYLGIKIQNTNDYLAKHEAAVVAKSSKLKGKVWHLARHSYNTYAVGRTLWKTTAVPAITYANDAVALGPAQLKLLDRHQTEIGRWLLGANGCAANAAVTGEMGWSTHEVREAKSKSHYLGRLAFLPRERYARRMYQHIRYRGIRRGWIRRITAIDGKFSAGTERHAATGEKQWTRTTRTEITAKGTPGPAHCSRGKEDKRSSGMTIDHIFSQCPRLQPSETAGRALDEVLGLVKSPEHEHRQNTGPPQPLLQQREAELVEATKRHLLRWEKCCRAAGESEARALRAPTSQDDTQSTHLKNLH</sequence>
<dbReference type="EMBL" id="JABSTQ010010756">
    <property type="protein sequence ID" value="KAG0418218.1"/>
    <property type="molecule type" value="Genomic_DNA"/>
</dbReference>
<name>A0AC60PE93_IXOPE</name>
<dbReference type="Proteomes" id="UP000805193">
    <property type="component" value="Unassembled WGS sequence"/>
</dbReference>
<organism evidence="1 2">
    <name type="scientific">Ixodes persulcatus</name>
    <name type="common">Taiga tick</name>
    <dbReference type="NCBI Taxonomy" id="34615"/>
    <lineage>
        <taxon>Eukaryota</taxon>
        <taxon>Metazoa</taxon>
        <taxon>Ecdysozoa</taxon>
        <taxon>Arthropoda</taxon>
        <taxon>Chelicerata</taxon>
        <taxon>Arachnida</taxon>
        <taxon>Acari</taxon>
        <taxon>Parasitiformes</taxon>
        <taxon>Ixodida</taxon>
        <taxon>Ixodoidea</taxon>
        <taxon>Ixodidae</taxon>
        <taxon>Ixodinae</taxon>
        <taxon>Ixodes</taxon>
    </lineage>
</organism>
<evidence type="ECO:0000313" key="2">
    <source>
        <dbReference type="Proteomes" id="UP000805193"/>
    </source>
</evidence>
<proteinExistence type="predicted"/>
<reference evidence="1 2" key="1">
    <citation type="journal article" date="2020" name="Cell">
        <title>Large-Scale Comparative Analyses of Tick Genomes Elucidate Their Genetic Diversity and Vector Capacities.</title>
        <authorList>
            <consortium name="Tick Genome and Microbiome Consortium (TIGMIC)"/>
            <person name="Jia N."/>
            <person name="Wang J."/>
            <person name="Shi W."/>
            <person name="Du L."/>
            <person name="Sun Y."/>
            <person name="Zhan W."/>
            <person name="Jiang J.F."/>
            <person name="Wang Q."/>
            <person name="Zhang B."/>
            <person name="Ji P."/>
            <person name="Bell-Sakyi L."/>
            <person name="Cui X.M."/>
            <person name="Yuan T.T."/>
            <person name="Jiang B.G."/>
            <person name="Yang W.F."/>
            <person name="Lam T.T."/>
            <person name="Chang Q.C."/>
            <person name="Ding S.J."/>
            <person name="Wang X.J."/>
            <person name="Zhu J.G."/>
            <person name="Ruan X.D."/>
            <person name="Zhao L."/>
            <person name="Wei J.T."/>
            <person name="Ye R.Z."/>
            <person name="Que T.C."/>
            <person name="Du C.H."/>
            <person name="Zhou Y.H."/>
            <person name="Cheng J.X."/>
            <person name="Dai P.F."/>
            <person name="Guo W.B."/>
            <person name="Han X.H."/>
            <person name="Huang E.J."/>
            <person name="Li L.F."/>
            <person name="Wei W."/>
            <person name="Gao Y.C."/>
            <person name="Liu J.Z."/>
            <person name="Shao H.Z."/>
            <person name="Wang X."/>
            <person name="Wang C.C."/>
            <person name="Yang T.C."/>
            <person name="Huo Q.B."/>
            <person name="Li W."/>
            <person name="Chen H.Y."/>
            <person name="Chen S.E."/>
            <person name="Zhou L.G."/>
            <person name="Ni X.B."/>
            <person name="Tian J.H."/>
            <person name="Sheng Y."/>
            <person name="Liu T."/>
            <person name="Pan Y.S."/>
            <person name="Xia L.Y."/>
            <person name="Li J."/>
            <person name="Zhao F."/>
            <person name="Cao W.C."/>
        </authorList>
    </citation>
    <scope>NUCLEOTIDE SEQUENCE [LARGE SCALE GENOMIC DNA]</scope>
    <source>
        <strain evidence="1">Iper-2018</strain>
    </source>
</reference>